<protein>
    <submittedName>
        <fullName evidence="1">Uncharacterized protein</fullName>
    </submittedName>
</protein>
<gene>
    <name evidence="1" type="ORF">MRB53_024346</name>
</gene>
<accession>A0ACC2LCX8</accession>
<organism evidence="1 2">
    <name type="scientific">Persea americana</name>
    <name type="common">Avocado</name>
    <dbReference type="NCBI Taxonomy" id="3435"/>
    <lineage>
        <taxon>Eukaryota</taxon>
        <taxon>Viridiplantae</taxon>
        <taxon>Streptophyta</taxon>
        <taxon>Embryophyta</taxon>
        <taxon>Tracheophyta</taxon>
        <taxon>Spermatophyta</taxon>
        <taxon>Magnoliopsida</taxon>
        <taxon>Magnoliidae</taxon>
        <taxon>Laurales</taxon>
        <taxon>Lauraceae</taxon>
        <taxon>Persea</taxon>
    </lineage>
</organism>
<proteinExistence type="predicted"/>
<dbReference type="EMBL" id="CM056815">
    <property type="protein sequence ID" value="KAJ8631023.1"/>
    <property type="molecule type" value="Genomic_DNA"/>
</dbReference>
<keyword evidence="2" id="KW-1185">Reference proteome</keyword>
<evidence type="ECO:0000313" key="2">
    <source>
        <dbReference type="Proteomes" id="UP001234297"/>
    </source>
</evidence>
<name>A0ACC2LCX8_PERAE</name>
<comment type="caution">
    <text evidence="1">The sequence shown here is derived from an EMBL/GenBank/DDBJ whole genome shotgun (WGS) entry which is preliminary data.</text>
</comment>
<evidence type="ECO:0000313" key="1">
    <source>
        <dbReference type="EMBL" id="KAJ8631023.1"/>
    </source>
</evidence>
<dbReference type="Proteomes" id="UP001234297">
    <property type="component" value="Chromosome 7"/>
</dbReference>
<reference evidence="1 2" key="1">
    <citation type="journal article" date="2022" name="Hortic Res">
        <title>A haplotype resolved chromosomal level avocado genome allows analysis of novel avocado genes.</title>
        <authorList>
            <person name="Nath O."/>
            <person name="Fletcher S.J."/>
            <person name="Hayward A."/>
            <person name="Shaw L.M."/>
            <person name="Masouleh A.K."/>
            <person name="Furtado A."/>
            <person name="Henry R.J."/>
            <person name="Mitter N."/>
        </authorList>
    </citation>
    <scope>NUCLEOTIDE SEQUENCE [LARGE SCALE GENOMIC DNA]</scope>
    <source>
        <strain evidence="2">cv. Hass</strain>
    </source>
</reference>
<sequence>MHKRMRTEDQEKYLRGMNFAGSSHGDQNVEEERSSLPQNTDDSSGWFNVSDSCDYGSVAQVVKDTLALGEKLRNSLLQLLPSLSSSHVTSAPHSSPAGGNKFFDPSAAPRKSDPMLLDQPNSFSKSKDITKMEIDILDSDVRAMDADEEKNVQAMESGKSLHESSVEDIHECGGQICNDNSGTCGKASKYIPVVIIDSDDDDEEDKAMYKCSDQIGGNDSEICGDAPDSMRVVITIGSSDDEDEDLVNARGASTSVLEPCNAEKHLGDKKQIVVDAVLREPSMYSPHAQRVSCQERYDEVKNTDLDNRVLISVTEETCADNAKVIIHPSCALLISSCEKIETQETNQQTSKQYYTEDDLTFTEEKSVQNLPSDKRCTCEVNMEGGEGESVMELQTYECCTSERNMEEDEKYDVGESVMELQTGKHCTSEGNMVGESGMELQTGKCCTSVDNIKESEKNNVDESIMEIEHGVKTGLNEDTRMNSYTGMATECLTLESHHMDSLENDSLTDIWREMAMALEYSKTAASDSSVVQHRLVEECKHSCVLKEDLGYVCRICGVIEKSIDTIFDFQWIKGTRTTRTYMSDDRTTNPVDSTEVTDFSGHVKFEHDLSSAEMSVHPRHMMHMRPHQLEGFNFLLRNLVTDKPGGCILAHAPGSGKTFMIISFIQSFLAKYPFARPLIVLPKGIIPTWKKEFQRWQVEDIPLHDFYASKAGNRGQQLDVLKSWIEQKSILFLGYKQLSSIICDSANNKIAAACRERILKAPGLLILDEGHTPRNKYTDVFQSLRKVQTPRKIVLSGTLFQNHVSEVFNILDLVRPKFLELDSSRAIVKRILSRVPIMRSRRQFKTNSEATVFCDSVEEALRNGDDLKRKVTLINDLREMTNDVLHYYKGDFLEELPGLVDFTVFLHLRSMQKDTIQTLKRLEKFKRASIENSVYVHPHLKEISENTMGDRGDIFDQDKIDRLLDKIDVKDGVKTKFFLNILGLSESSGEKLLVFSMYLLPLKFLERLLVKEKGWSPGKEIFLISGDSSTEQREWSTKQFNCSPDSKVLFGSIKACGEGISLVGASRVLILDVHLNPSVTRQAIGRAFRPGQMKKVYTYRLVAADSLEEEDHYASLRKELVSKMWFEWSSCTARCEVCIQEVNPTMVTRANGSDSYQDSNSSVFGWCFSRSFQQLPGIAVFLHQYILPTLNVTSCYSSEGLWSTEISDKRCTCEVNMEGGEGKSVMKLQTDKCCTSERNMKEDEKYDVGESVMELQTGKCCTSECNMVGESGMKLQTGKCYTATV</sequence>